<evidence type="ECO:0000259" key="2">
    <source>
        <dbReference type="PROSITE" id="PS50113"/>
    </source>
</evidence>
<dbReference type="InterPro" id="IPR029787">
    <property type="entry name" value="Nucleotide_cyclase"/>
</dbReference>
<evidence type="ECO:0000259" key="3">
    <source>
        <dbReference type="PROSITE" id="PS50887"/>
    </source>
</evidence>
<dbReference type="OrthoDB" id="42802at2"/>
<dbReference type="RefSeq" id="WP_147798648.1">
    <property type="nucleotide sequence ID" value="NZ_VPFL01000003.1"/>
</dbReference>
<dbReference type="SUPFAM" id="SSF55785">
    <property type="entry name" value="PYP-like sensor domain (PAS domain)"/>
    <property type="match status" value="1"/>
</dbReference>
<feature type="domain" description="PAC" evidence="2">
    <location>
        <begin position="121"/>
        <end position="173"/>
    </location>
</feature>
<dbReference type="PANTHER" id="PTHR46663:SF3">
    <property type="entry name" value="SLL0267 PROTEIN"/>
    <property type="match status" value="1"/>
</dbReference>
<dbReference type="Pfam" id="PF00990">
    <property type="entry name" value="GGDEF"/>
    <property type="match status" value="1"/>
</dbReference>
<dbReference type="Proteomes" id="UP000321201">
    <property type="component" value="Unassembled WGS sequence"/>
</dbReference>
<dbReference type="InterPro" id="IPR043128">
    <property type="entry name" value="Rev_trsase/Diguanyl_cyclase"/>
</dbReference>
<sequence length="337" mass="36336">MHPDPSSSAKSGASGEFTPEYTPSALSHRRLACEPEAPGTGRSAAGAGPISRLLAVIDHIPLGIAITAPDGTIEYLNPRLSASTGLPAADAAGIALDSIRLAEEAGTFDQIRPLLMTRGWWQGEVRYRERAGGFFYALESVCTAREPDGAVAGFVHFVQDMTSQKLVETLRRLAFYDSLTGLPNRSLIEDRLALAIAHARRRRTSFAVLCIDMDQFKQVNDTLGHATGDRLLAAVAQRLQAALRTTDTLGRWGGDEFVAIVEDAQRTDALLTVANKLVATGERPYWIGDRQYRMTLSIGASLYPDHAHDQAGLLAVADAAMYRAKAAGGNTWRVPPP</sequence>
<dbReference type="CDD" id="cd01949">
    <property type="entry name" value="GGDEF"/>
    <property type="match status" value="1"/>
</dbReference>
<dbReference type="SUPFAM" id="SSF55073">
    <property type="entry name" value="Nucleotide cyclase"/>
    <property type="match status" value="1"/>
</dbReference>
<feature type="domain" description="GGDEF" evidence="3">
    <location>
        <begin position="204"/>
        <end position="337"/>
    </location>
</feature>
<gene>
    <name evidence="4" type="ORF">FR698_02695</name>
</gene>
<dbReference type="SMART" id="SM00267">
    <property type="entry name" value="GGDEF"/>
    <property type="match status" value="1"/>
</dbReference>
<dbReference type="InterPro" id="IPR013656">
    <property type="entry name" value="PAS_4"/>
</dbReference>
<dbReference type="FunFam" id="3.30.70.270:FF:000001">
    <property type="entry name" value="Diguanylate cyclase domain protein"/>
    <property type="match status" value="1"/>
</dbReference>
<dbReference type="CDD" id="cd00130">
    <property type="entry name" value="PAS"/>
    <property type="match status" value="1"/>
</dbReference>
<dbReference type="SMART" id="SM00091">
    <property type="entry name" value="PAS"/>
    <property type="match status" value="1"/>
</dbReference>
<dbReference type="Gene3D" id="3.30.70.270">
    <property type="match status" value="1"/>
</dbReference>
<dbReference type="PANTHER" id="PTHR46663">
    <property type="entry name" value="DIGUANYLATE CYCLASE DGCT-RELATED"/>
    <property type="match status" value="1"/>
</dbReference>
<dbReference type="InParanoid" id="A0A5C7F0J6"/>
<keyword evidence="5" id="KW-1185">Reference proteome</keyword>
<dbReference type="Pfam" id="PF08448">
    <property type="entry name" value="PAS_4"/>
    <property type="match status" value="1"/>
</dbReference>
<dbReference type="EMBL" id="VPFL01000003">
    <property type="protein sequence ID" value="TXF13004.1"/>
    <property type="molecule type" value="Genomic_DNA"/>
</dbReference>
<reference evidence="4 5" key="1">
    <citation type="submission" date="2019-08" db="EMBL/GenBank/DDBJ databases">
        <title>Pelomicrobium methylotrophicum gen. nov., sp. nov. a moderately thermophilic, facultatively anaerobic, lithoautotrophic and methylotrophic bacterium isolated from a terrestrial mud volcano.</title>
        <authorList>
            <person name="Slobodkina G.B."/>
            <person name="Merkel A.Y."/>
            <person name="Slobodkin A.I."/>
        </authorList>
    </citation>
    <scope>NUCLEOTIDE SEQUENCE [LARGE SCALE GENOMIC DNA]</scope>
    <source>
        <strain evidence="4 5">SM250</strain>
    </source>
</reference>
<feature type="region of interest" description="Disordered" evidence="1">
    <location>
        <begin position="1"/>
        <end position="26"/>
    </location>
</feature>
<dbReference type="InterPro" id="IPR000014">
    <property type="entry name" value="PAS"/>
</dbReference>
<dbReference type="NCBIfam" id="TIGR00229">
    <property type="entry name" value="sensory_box"/>
    <property type="match status" value="1"/>
</dbReference>
<dbReference type="PROSITE" id="PS50887">
    <property type="entry name" value="GGDEF"/>
    <property type="match status" value="1"/>
</dbReference>
<dbReference type="PROSITE" id="PS50113">
    <property type="entry name" value="PAC"/>
    <property type="match status" value="1"/>
</dbReference>
<feature type="compositionally biased region" description="Polar residues" evidence="1">
    <location>
        <begin position="1"/>
        <end position="11"/>
    </location>
</feature>
<organism evidence="4 5">
    <name type="scientific">Pelomicrobium methylotrophicum</name>
    <dbReference type="NCBI Taxonomy" id="2602750"/>
    <lineage>
        <taxon>Bacteria</taxon>
        <taxon>Pseudomonadati</taxon>
        <taxon>Pseudomonadota</taxon>
        <taxon>Hydrogenophilia</taxon>
        <taxon>Hydrogenophilia incertae sedis</taxon>
        <taxon>Pelomicrobium</taxon>
    </lineage>
</organism>
<evidence type="ECO:0000313" key="5">
    <source>
        <dbReference type="Proteomes" id="UP000321201"/>
    </source>
</evidence>
<proteinExistence type="predicted"/>
<dbReference type="InterPro" id="IPR052163">
    <property type="entry name" value="DGC-Regulatory_Protein"/>
</dbReference>
<dbReference type="NCBIfam" id="TIGR00254">
    <property type="entry name" value="GGDEF"/>
    <property type="match status" value="1"/>
</dbReference>
<dbReference type="AlphaFoldDB" id="A0A5C7F0J6"/>
<dbReference type="InterPro" id="IPR000160">
    <property type="entry name" value="GGDEF_dom"/>
</dbReference>
<protein>
    <submittedName>
        <fullName evidence="4">Sensor domain-containing diguanylate cyclase</fullName>
    </submittedName>
</protein>
<dbReference type="Gene3D" id="3.30.450.20">
    <property type="entry name" value="PAS domain"/>
    <property type="match status" value="1"/>
</dbReference>
<accession>A0A5C7F0J6</accession>
<evidence type="ECO:0000313" key="4">
    <source>
        <dbReference type="EMBL" id="TXF13004.1"/>
    </source>
</evidence>
<dbReference type="GO" id="GO:0003824">
    <property type="term" value="F:catalytic activity"/>
    <property type="evidence" value="ECO:0007669"/>
    <property type="project" value="UniProtKB-ARBA"/>
</dbReference>
<dbReference type="InterPro" id="IPR035965">
    <property type="entry name" value="PAS-like_dom_sf"/>
</dbReference>
<dbReference type="InterPro" id="IPR000700">
    <property type="entry name" value="PAS-assoc_C"/>
</dbReference>
<evidence type="ECO:0000256" key="1">
    <source>
        <dbReference type="SAM" id="MobiDB-lite"/>
    </source>
</evidence>
<comment type="caution">
    <text evidence="4">The sequence shown here is derived from an EMBL/GenBank/DDBJ whole genome shotgun (WGS) entry which is preliminary data.</text>
</comment>
<name>A0A5C7F0J6_9PROT</name>